<evidence type="ECO:0000313" key="1">
    <source>
        <dbReference type="EMBL" id="MCV2874170.1"/>
    </source>
</evidence>
<evidence type="ECO:0000313" key="2">
    <source>
        <dbReference type="Proteomes" id="UP001652564"/>
    </source>
</evidence>
<gene>
    <name evidence="1" type="ORF">OEZ71_17875</name>
</gene>
<organism evidence="1 2">
    <name type="scientific">Albidovulum litorale</name>
    <dbReference type="NCBI Taxonomy" id="2984134"/>
    <lineage>
        <taxon>Bacteria</taxon>
        <taxon>Pseudomonadati</taxon>
        <taxon>Pseudomonadota</taxon>
        <taxon>Alphaproteobacteria</taxon>
        <taxon>Rhodobacterales</taxon>
        <taxon>Paracoccaceae</taxon>
        <taxon>Albidovulum</taxon>
    </lineage>
</organism>
<name>A0ABT2ZSN6_9RHOB</name>
<evidence type="ECO:0008006" key="3">
    <source>
        <dbReference type="Google" id="ProtNLM"/>
    </source>
</evidence>
<comment type="caution">
    <text evidence="1">The sequence shown here is derived from an EMBL/GenBank/DDBJ whole genome shotgun (WGS) entry which is preliminary data.</text>
</comment>
<dbReference type="EMBL" id="JAOWKZ010000005">
    <property type="protein sequence ID" value="MCV2874170.1"/>
    <property type="molecule type" value="Genomic_DNA"/>
</dbReference>
<reference evidence="1 2" key="1">
    <citation type="submission" date="2022-10" db="EMBL/GenBank/DDBJ databases">
        <title>Defluviimonas sp. nov., isolated from ocean surface sediments.</title>
        <authorList>
            <person name="He W."/>
            <person name="Wang L."/>
            <person name="Zhang D.-F."/>
        </authorList>
    </citation>
    <scope>NUCLEOTIDE SEQUENCE [LARGE SCALE GENOMIC DNA]</scope>
    <source>
        <strain evidence="1 2">WL0050</strain>
    </source>
</reference>
<keyword evidence="2" id="KW-1185">Reference proteome</keyword>
<dbReference type="Proteomes" id="UP001652564">
    <property type="component" value="Unassembled WGS sequence"/>
</dbReference>
<proteinExistence type="predicted"/>
<accession>A0ABT2ZSN6</accession>
<sequence length="98" mass="11261">MRFVAIKTVEQQALLSLHRARDLLVRQRTQLVNGLRGLVAEFGICIPRGLARVIGFAEDITLGEVLDLPDIANEVIRNLSEQLMALHNRIRWYEERLK</sequence>
<dbReference type="RefSeq" id="WP_263741450.1">
    <property type="nucleotide sequence ID" value="NZ_JAOWKZ010000005.1"/>
</dbReference>
<protein>
    <recommendedName>
        <fullName evidence="3">Transposase</fullName>
    </recommendedName>
</protein>